<dbReference type="SUPFAM" id="SSF53850">
    <property type="entry name" value="Periplasmic binding protein-like II"/>
    <property type="match status" value="1"/>
</dbReference>
<dbReference type="InterPro" id="IPR005119">
    <property type="entry name" value="LysR_subst-bd"/>
</dbReference>
<evidence type="ECO:0000259" key="5">
    <source>
        <dbReference type="PROSITE" id="PS50931"/>
    </source>
</evidence>
<dbReference type="InterPro" id="IPR050176">
    <property type="entry name" value="LTTR"/>
</dbReference>
<keyword evidence="3" id="KW-0238">DNA-binding</keyword>
<sequence length="286" mass="31018">MTPLLDLDLLKTFVAIIESGSFSSAAPRVGRSQSAVSMQMQRLEQTLGKQLLIRTPKAVTANAAGEEFLVYARRLLKLSDEAWASVTRPEEAGSVRLGVPDDYAAYLLPPVLSRFSAAHPLVTVELVCEQSTALVKTMAEGRLDLAIITRLPDQPLEVLRLERCVWVASPHHVAWEKDPLPVALFEPGCAARLNMLDVLAKTDRAFHCTYSSASLLGLVAVVQAGLAVAGLAQLSVPPSLRIIGENEGLPPLPDLEIGIMRNPLSATPAVERLDEFLRRDLAERSS</sequence>
<evidence type="ECO:0000313" key="7">
    <source>
        <dbReference type="Proteomes" id="UP000094412"/>
    </source>
</evidence>
<proteinExistence type="inferred from homology"/>
<dbReference type="EMBL" id="MDEO01000025">
    <property type="protein sequence ID" value="OCX23449.1"/>
    <property type="molecule type" value="Genomic_DNA"/>
</dbReference>
<evidence type="ECO:0000256" key="3">
    <source>
        <dbReference type="ARBA" id="ARBA00023125"/>
    </source>
</evidence>
<dbReference type="Proteomes" id="UP000094412">
    <property type="component" value="Unassembled WGS sequence"/>
</dbReference>
<gene>
    <name evidence="6" type="ORF">QV13_04435</name>
</gene>
<dbReference type="InterPro" id="IPR036390">
    <property type="entry name" value="WH_DNA-bd_sf"/>
</dbReference>
<name>A0A1C2E900_9HYPH</name>
<dbReference type="GO" id="GO:0003677">
    <property type="term" value="F:DNA binding"/>
    <property type="evidence" value="ECO:0007669"/>
    <property type="project" value="UniProtKB-KW"/>
</dbReference>
<dbReference type="PRINTS" id="PR00039">
    <property type="entry name" value="HTHLYSR"/>
</dbReference>
<dbReference type="PANTHER" id="PTHR30579">
    <property type="entry name" value="TRANSCRIPTIONAL REGULATOR"/>
    <property type="match status" value="1"/>
</dbReference>
<dbReference type="FunFam" id="1.10.10.10:FF:000001">
    <property type="entry name" value="LysR family transcriptional regulator"/>
    <property type="match status" value="1"/>
</dbReference>
<dbReference type="PANTHER" id="PTHR30579:SF7">
    <property type="entry name" value="HTH-TYPE TRANSCRIPTIONAL REGULATOR LRHA-RELATED"/>
    <property type="match status" value="1"/>
</dbReference>
<dbReference type="InterPro" id="IPR036388">
    <property type="entry name" value="WH-like_DNA-bd_sf"/>
</dbReference>
<reference evidence="6 7" key="1">
    <citation type="submission" date="2016-08" db="EMBL/GenBank/DDBJ databases">
        <title>Whole genome sequence of Mesorhizobium sp. strain UASWS1009 isolated from industrial sewage.</title>
        <authorList>
            <person name="Crovadore J."/>
            <person name="Calmin G."/>
            <person name="Chablais R."/>
            <person name="Cochard B."/>
            <person name="Lefort F."/>
        </authorList>
    </citation>
    <scope>NUCLEOTIDE SEQUENCE [LARGE SCALE GENOMIC DNA]</scope>
    <source>
        <strain evidence="6 7">UASWS1009</strain>
    </source>
</reference>
<keyword evidence="4" id="KW-0804">Transcription</keyword>
<dbReference type="Pfam" id="PF03466">
    <property type="entry name" value="LysR_substrate"/>
    <property type="match status" value="1"/>
</dbReference>
<dbReference type="GO" id="GO:0003700">
    <property type="term" value="F:DNA-binding transcription factor activity"/>
    <property type="evidence" value="ECO:0007669"/>
    <property type="project" value="InterPro"/>
</dbReference>
<evidence type="ECO:0000256" key="4">
    <source>
        <dbReference type="ARBA" id="ARBA00023163"/>
    </source>
</evidence>
<evidence type="ECO:0000313" key="6">
    <source>
        <dbReference type="EMBL" id="OCX23449.1"/>
    </source>
</evidence>
<protein>
    <submittedName>
        <fullName evidence="6">Transcriptional regulator</fullName>
    </submittedName>
</protein>
<keyword evidence="7" id="KW-1185">Reference proteome</keyword>
<feature type="domain" description="HTH lysR-type" evidence="5">
    <location>
        <begin position="5"/>
        <end position="62"/>
    </location>
</feature>
<dbReference type="SUPFAM" id="SSF46785">
    <property type="entry name" value="Winged helix' DNA-binding domain"/>
    <property type="match status" value="1"/>
</dbReference>
<comment type="caution">
    <text evidence="6">The sequence shown here is derived from an EMBL/GenBank/DDBJ whole genome shotgun (WGS) entry which is preliminary data.</text>
</comment>
<dbReference type="InterPro" id="IPR000847">
    <property type="entry name" value="LysR_HTH_N"/>
</dbReference>
<evidence type="ECO:0000256" key="2">
    <source>
        <dbReference type="ARBA" id="ARBA00023015"/>
    </source>
</evidence>
<dbReference type="Pfam" id="PF00126">
    <property type="entry name" value="HTH_1"/>
    <property type="match status" value="1"/>
</dbReference>
<dbReference type="RefSeq" id="WP_024925566.1">
    <property type="nucleotide sequence ID" value="NZ_MDEO01000025.1"/>
</dbReference>
<dbReference type="OrthoDB" id="8097684at2"/>
<keyword evidence="2" id="KW-0805">Transcription regulation</keyword>
<organism evidence="6 7">
    <name type="scientific">Mesorhizobium hungaricum</name>
    <dbReference type="NCBI Taxonomy" id="1566387"/>
    <lineage>
        <taxon>Bacteria</taxon>
        <taxon>Pseudomonadati</taxon>
        <taxon>Pseudomonadota</taxon>
        <taxon>Alphaproteobacteria</taxon>
        <taxon>Hyphomicrobiales</taxon>
        <taxon>Phyllobacteriaceae</taxon>
        <taxon>Mesorhizobium</taxon>
    </lineage>
</organism>
<accession>A0A1C2E900</accession>
<dbReference type="STRING" id="1566387.QV13_04435"/>
<comment type="similarity">
    <text evidence="1">Belongs to the LysR transcriptional regulatory family.</text>
</comment>
<dbReference type="AlphaFoldDB" id="A0A1C2E900"/>
<dbReference type="PROSITE" id="PS50931">
    <property type="entry name" value="HTH_LYSR"/>
    <property type="match status" value="1"/>
</dbReference>
<dbReference type="Gene3D" id="1.10.10.10">
    <property type="entry name" value="Winged helix-like DNA-binding domain superfamily/Winged helix DNA-binding domain"/>
    <property type="match status" value="1"/>
</dbReference>
<dbReference type="Gene3D" id="3.40.190.10">
    <property type="entry name" value="Periplasmic binding protein-like II"/>
    <property type="match status" value="2"/>
</dbReference>
<evidence type="ECO:0000256" key="1">
    <source>
        <dbReference type="ARBA" id="ARBA00009437"/>
    </source>
</evidence>